<dbReference type="GO" id="GO:0016020">
    <property type="term" value="C:membrane"/>
    <property type="evidence" value="ECO:0007669"/>
    <property type="project" value="UniProtKB-SubCell"/>
</dbReference>
<keyword evidence="2 5" id="KW-0812">Transmembrane</keyword>
<reference evidence="8 9" key="1">
    <citation type="journal article" date="2013" name="ISME J.">
        <title>A metabolic model for members of the genus Tetrasphaera involved in enhanced biological phosphorus removal.</title>
        <authorList>
            <person name="Kristiansen R."/>
            <person name="Nguyen H.T.T."/>
            <person name="Saunders A.M."/>
            <person name="Nielsen J.L."/>
            <person name="Wimmer R."/>
            <person name="Le V.Q."/>
            <person name="McIlroy S.J."/>
            <person name="Petrovski S."/>
            <person name="Seviour R.J."/>
            <person name="Calteau A."/>
            <person name="Nielsen K.L."/>
            <person name="Nielsen P.H."/>
        </authorList>
    </citation>
    <scope>NUCLEOTIDE SEQUENCE [LARGE SCALE GENOMIC DNA]</scope>
    <source>
        <strain evidence="8 9">Ben 74</strain>
    </source>
</reference>
<protein>
    <submittedName>
        <fullName evidence="8">NADH dehydrogenase subunit</fullName>
    </submittedName>
</protein>
<feature type="transmembrane region" description="Helical" evidence="6">
    <location>
        <begin position="304"/>
        <end position="322"/>
    </location>
</feature>
<dbReference type="InterPro" id="IPR001750">
    <property type="entry name" value="ND/Mrp_TM"/>
</dbReference>
<feature type="transmembrane region" description="Helical" evidence="6">
    <location>
        <begin position="6"/>
        <end position="26"/>
    </location>
</feature>
<feature type="domain" description="NADH:quinone oxidoreductase/Mrp antiporter transmembrane" evidence="7">
    <location>
        <begin position="135"/>
        <end position="406"/>
    </location>
</feature>
<dbReference type="RefSeq" id="WP_048544180.1">
    <property type="nucleotide sequence ID" value="NZ_HF571038.1"/>
</dbReference>
<feature type="transmembrane region" description="Helical" evidence="6">
    <location>
        <begin position="418"/>
        <end position="441"/>
    </location>
</feature>
<keyword evidence="9" id="KW-1185">Reference proteome</keyword>
<feature type="transmembrane region" description="Helical" evidence="6">
    <location>
        <begin position="38"/>
        <end position="61"/>
    </location>
</feature>
<sequence length="610" mass="62336">MTGPIAVAWALLVLVGGAPLILGAGLVSRRLASGLAQLLALVAAGLGVVAVMGAHGAYTLPVLRTAPPGASTYLPLFPARLATTSLVATIAATVLLVVLAVQVFAASYLDDDDRRPAFQATVSLFAGAMLLLVVSRDLVLTLVGWEVMGWCSYLLIGHWSRKAAARRAAYKAFLVTRLADAAFVIGIVALIAIAGSSDYGAVVQHADGSRATDVAMTALVIGVLGKSAQIPFQDWLIDAMEGPTPASALIHAATMVAAGTWVLTRLAAALHSATVASWVLACATAATMSYAAFTAFLQTDVKRILAWSTISQVGVMLSPLAVAETAVDGQGAAAGHLFSHAIFKALLFLTVGWLAVLAGSTAARDLSGVGATSIFATAVWGLGLVSLAGVPFTVGGLSKEHVIAVAAWTDGDGPGLRQGMVTAALLVTVAMTAAYATRAFLIVARPRTVPGAEAGPAPRTGLLARATLVALAVATLAGGLVFLVSPLDPGHLDLPLLGVSVVLIATGVLVGLRLRPDDAADPAPLMTRASRGWGADAAYVAVVAKPVLALARVVAYVDREIIESYVRAPGWVVSLGGRTGVRAHAPERVSTDLLWVVLGLLVMAGVALWG</sequence>
<feature type="transmembrane region" description="Helical" evidence="6">
    <location>
        <begin position="275"/>
        <end position="297"/>
    </location>
</feature>
<gene>
    <name evidence="8" type="ORF">BN13_90005</name>
</gene>
<dbReference type="PANTHER" id="PTHR42829">
    <property type="entry name" value="NADH-UBIQUINONE OXIDOREDUCTASE CHAIN 5"/>
    <property type="match status" value="1"/>
</dbReference>
<dbReference type="EMBL" id="CAJC01000205">
    <property type="protein sequence ID" value="CCI54921.1"/>
    <property type="molecule type" value="Genomic_DNA"/>
</dbReference>
<comment type="caution">
    <text evidence="8">The sequence shown here is derived from an EMBL/GenBank/DDBJ whole genome shotgun (WGS) entry which is preliminary data.</text>
</comment>
<feature type="transmembrane region" description="Helical" evidence="6">
    <location>
        <begin position="374"/>
        <end position="398"/>
    </location>
</feature>
<feature type="transmembrane region" description="Helical" evidence="6">
    <location>
        <begin position="496"/>
        <end position="514"/>
    </location>
</feature>
<evidence type="ECO:0000313" key="9">
    <source>
        <dbReference type="Proteomes" id="UP000035720"/>
    </source>
</evidence>
<evidence type="ECO:0000256" key="3">
    <source>
        <dbReference type="ARBA" id="ARBA00022989"/>
    </source>
</evidence>
<feature type="transmembrane region" description="Helical" evidence="6">
    <location>
        <begin position="117"/>
        <end position="134"/>
    </location>
</feature>
<dbReference type="GO" id="GO:0015990">
    <property type="term" value="P:electron transport coupled proton transport"/>
    <property type="evidence" value="ECO:0007669"/>
    <property type="project" value="TreeGrafter"/>
</dbReference>
<dbReference type="OrthoDB" id="9811798at2"/>
<keyword evidence="4 6" id="KW-0472">Membrane</keyword>
<dbReference type="GO" id="GO:0042773">
    <property type="term" value="P:ATP synthesis coupled electron transport"/>
    <property type="evidence" value="ECO:0007669"/>
    <property type="project" value="InterPro"/>
</dbReference>
<feature type="transmembrane region" description="Helical" evidence="6">
    <location>
        <begin position="172"/>
        <end position="194"/>
    </location>
</feature>
<name>A0A077MCA3_9MICO</name>
<feature type="transmembrane region" description="Helical" evidence="6">
    <location>
        <begin position="342"/>
        <end position="362"/>
    </location>
</feature>
<dbReference type="GO" id="GO:0008137">
    <property type="term" value="F:NADH dehydrogenase (ubiquinone) activity"/>
    <property type="evidence" value="ECO:0007669"/>
    <property type="project" value="InterPro"/>
</dbReference>
<dbReference type="PANTHER" id="PTHR42829:SF2">
    <property type="entry name" value="NADH-UBIQUINONE OXIDOREDUCTASE CHAIN 5"/>
    <property type="match status" value="1"/>
</dbReference>
<evidence type="ECO:0000256" key="2">
    <source>
        <dbReference type="ARBA" id="ARBA00022692"/>
    </source>
</evidence>
<evidence type="ECO:0000256" key="4">
    <source>
        <dbReference type="ARBA" id="ARBA00023136"/>
    </source>
</evidence>
<dbReference type="InterPro" id="IPR003945">
    <property type="entry name" value="NU5C-like"/>
</dbReference>
<dbReference type="STRING" id="1193518.BN13_90005"/>
<organism evidence="8 9">
    <name type="scientific">Nostocoides jenkinsii Ben 74</name>
    <dbReference type="NCBI Taxonomy" id="1193518"/>
    <lineage>
        <taxon>Bacteria</taxon>
        <taxon>Bacillati</taxon>
        <taxon>Actinomycetota</taxon>
        <taxon>Actinomycetes</taxon>
        <taxon>Micrococcales</taxon>
        <taxon>Intrasporangiaceae</taxon>
        <taxon>Nostocoides</taxon>
    </lineage>
</organism>
<evidence type="ECO:0000259" key="7">
    <source>
        <dbReference type="Pfam" id="PF00361"/>
    </source>
</evidence>
<feature type="transmembrane region" description="Helical" evidence="6">
    <location>
        <begin position="140"/>
        <end position="160"/>
    </location>
</feature>
<evidence type="ECO:0000313" key="8">
    <source>
        <dbReference type="EMBL" id="CCI54921.1"/>
    </source>
</evidence>
<keyword evidence="3 6" id="KW-1133">Transmembrane helix</keyword>
<proteinExistence type="predicted"/>
<feature type="transmembrane region" description="Helical" evidence="6">
    <location>
        <begin position="592"/>
        <end position="609"/>
    </location>
</feature>
<feature type="transmembrane region" description="Helical" evidence="6">
    <location>
        <begin position="462"/>
        <end position="484"/>
    </location>
</feature>
<comment type="subcellular location">
    <subcellularLocation>
        <location evidence="1">Endomembrane system</location>
        <topology evidence="1">Multi-pass membrane protein</topology>
    </subcellularLocation>
    <subcellularLocation>
        <location evidence="5">Membrane</location>
        <topology evidence="5">Multi-pass membrane protein</topology>
    </subcellularLocation>
</comment>
<dbReference type="GO" id="GO:0012505">
    <property type="term" value="C:endomembrane system"/>
    <property type="evidence" value="ECO:0007669"/>
    <property type="project" value="UniProtKB-SubCell"/>
</dbReference>
<dbReference type="PRINTS" id="PR01434">
    <property type="entry name" value="NADHDHGNASE5"/>
</dbReference>
<dbReference type="AlphaFoldDB" id="A0A077MCA3"/>
<feature type="transmembrane region" description="Helical" evidence="6">
    <location>
        <begin position="81"/>
        <end position="105"/>
    </location>
</feature>
<dbReference type="Pfam" id="PF00361">
    <property type="entry name" value="Proton_antipo_M"/>
    <property type="match status" value="1"/>
</dbReference>
<evidence type="ECO:0000256" key="6">
    <source>
        <dbReference type="SAM" id="Phobius"/>
    </source>
</evidence>
<dbReference type="GO" id="GO:0003954">
    <property type="term" value="F:NADH dehydrogenase activity"/>
    <property type="evidence" value="ECO:0007669"/>
    <property type="project" value="TreeGrafter"/>
</dbReference>
<evidence type="ECO:0000256" key="5">
    <source>
        <dbReference type="RuleBase" id="RU000320"/>
    </source>
</evidence>
<dbReference type="Proteomes" id="UP000035720">
    <property type="component" value="Unassembled WGS sequence"/>
</dbReference>
<dbReference type="Gene3D" id="1.20.5.2700">
    <property type="match status" value="1"/>
</dbReference>
<evidence type="ECO:0000256" key="1">
    <source>
        <dbReference type="ARBA" id="ARBA00004127"/>
    </source>
</evidence>
<accession>A0A077MCA3</accession>